<dbReference type="NCBIfam" id="NF003816">
    <property type="entry name" value="PRK05406.1-5"/>
    <property type="match status" value="1"/>
</dbReference>
<dbReference type="RefSeq" id="WP_003353895.1">
    <property type="nucleotide sequence ID" value="NZ_JH414751.1"/>
</dbReference>
<dbReference type="PATRIC" id="fig|665952.3.peg.1578"/>
<dbReference type="CDD" id="cd10787">
    <property type="entry name" value="LamB_YcsF_like"/>
    <property type="match status" value="1"/>
</dbReference>
<sequence>MFKVDLNCDMGESFGRYTLGNDKEMMAYISSANIACGFHAGDPNIMDQTVKLALEHDVSIGAHPGLLDLHGFGRRNIQITPEEAYQLVVYQVGALQGFVQANGGKLHHVKPHGALYNMAAVHKELADAIALAVYRIDPEIVLYGLSNSELTKAGEAIGLKVAHEVFADRTYQKDGTLTPRNMPNALITSEEAATRQVVKMVKEQKVVTADHHEISIQADTICLHGDGRTALLFAKRIHEIFQAEGIKIETV</sequence>
<dbReference type="NCBIfam" id="NF003814">
    <property type="entry name" value="PRK05406.1-3"/>
    <property type="match status" value="1"/>
</dbReference>
<dbReference type="HAMAP" id="MF_00691">
    <property type="entry name" value="PxpA"/>
    <property type="match status" value="1"/>
</dbReference>
<evidence type="ECO:0000313" key="2">
    <source>
        <dbReference type="EMBL" id="EHL78287.1"/>
    </source>
</evidence>
<dbReference type="InterPro" id="IPR005501">
    <property type="entry name" value="LamB/YcsF/PxpA-like"/>
</dbReference>
<gene>
    <name evidence="1" type="primary">pxpA</name>
    <name evidence="2" type="ORF">HMPREF1015_01721</name>
</gene>
<comment type="caution">
    <text evidence="2">The sequence shown here is derived from an EMBL/GenBank/DDBJ whole genome shotgun (WGS) entry which is preliminary data.</text>
</comment>
<accession>G9QKN2</accession>
<dbReference type="Proteomes" id="UP000011747">
    <property type="component" value="Unassembled WGS sequence"/>
</dbReference>
<dbReference type="AlphaFoldDB" id="G9QKN2"/>
<dbReference type="GO" id="GO:0017168">
    <property type="term" value="F:5-oxoprolinase (ATP-hydrolyzing) activity"/>
    <property type="evidence" value="ECO:0007669"/>
    <property type="project" value="UniProtKB-UniRule"/>
</dbReference>
<comment type="subunit">
    <text evidence="1">Forms a complex composed of PxpA, PxpB and PxpC.</text>
</comment>
<evidence type="ECO:0000313" key="3">
    <source>
        <dbReference type="Proteomes" id="UP000011747"/>
    </source>
</evidence>
<dbReference type="PANTHER" id="PTHR30292">
    <property type="entry name" value="UNCHARACTERIZED PROTEIN YBGL-RELATED"/>
    <property type="match status" value="1"/>
</dbReference>
<reference evidence="2 3" key="1">
    <citation type="submission" date="2011-09" db="EMBL/GenBank/DDBJ databases">
        <title>The Genome Sequence of Bacillus smithii 7_3_47FAA.</title>
        <authorList>
            <consortium name="The Broad Institute Genome Sequencing Platform"/>
            <person name="Earl A."/>
            <person name="Ward D."/>
            <person name="Feldgarden M."/>
            <person name="Gevers D."/>
            <person name="Daigneault M."/>
            <person name="Strauss J."/>
            <person name="Allen-Vercoe E."/>
            <person name="Young S.K."/>
            <person name="Zeng Q."/>
            <person name="Gargeya S."/>
            <person name="Fitzgerald M."/>
            <person name="Haas B."/>
            <person name="Abouelleil A."/>
            <person name="Alvarado L."/>
            <person name="Arachchi H.M."/>
            <person name="Berlin A."/>
            <person name="Brown A."/>
            <person name="Chapman S.B."/>
            <person name="Chen Z."/>
            <person name="Dunbar C."/>
            <person name="Freedman E."/>
            <person name="Gearin G."/>
            <person name="Goldberg J."/>
            <person name="Griggs A."/>
            <person name="Gujja S."/>
            <person name="Heiman D."/>
            <person name="Howarth C."/>
            <person name="Larson L."/>
            <person name="Lui A."/>
            <person name="MacDonald P.J.P."/>
            <person name="Montmayeur A."/>
            <person name="Murphy C."/>
            <person name="Neiman D."/>
            <person name="Pearson M."/>
            <person name="Priest M."/>
            <person name="Roberts A."/>
            <person name="Saif S."/>
            <person name="Shea T."/>
            <person name="Shenoy N."/>
            <person name="Sisk P."/>
            <person name="Stolte C."/>
            <person name="Sykes S."/>
            <person name="Wortman J."/>
            <person name="Nusbaum C."/>
            <person name="Birren B."/>
        </authorList>
    </citation>
    <scope>NUCLEOTIDE SEQUENCE [LARGE SCALE GENOMIC DNA]</scope>
    <source>
        <strain evidence="2 3">7_3_47FAA</strain>
    </source>
</reference>
<comment type="catalytic activity">
    <reaction evidence="1">
        <text>5-oxo-L-proline + ATP + 2 H2O = L-glutamate + ADP + phosphate + H(+)</text>
        <dbReference type="Rhea" id="RHEA:10348"/>
        <dbReference type="ChEBI" id="CHEBI:15377"/>
        <dbReference type="ChEBI" id="CHEBI:15378"/>
        <dbReference type="ChEBI" id="CHEBI:29985"/>
        <dbReference type="ChEBI" id="CHEBI:30616"/>
        <dbReference type="ChEBI" id="CHEBI:43474"/>
        <dbReference type="ChEBI" id="CHEBI:58402"/>
        <dbReference type="ChEBI" id="CHEBI:456216"/>
        <dbReference type="EC" id="3.5.2.9"/>
    </reaction>
</comment>
<name>G9QKN2_9BACI</name>
<dbReference type="PANTHER" id="PTHR30292:SF0">
    <property type="entry name" value="5-OXOPROLINASE SUBUNIT A"/>
    <property type="match status" value="1"/>
</dbReference>
<dbReference type="Pfam" id="PF03746">
    <property type="entry name" value="LamB_YcsF"/>
    <property type="match status" value="1"/>
</dbReference>
<dbReference type="Gene3D" id="3.20.20.370">
    <property type="entry name" value="Glycoside hydrolase/deacetylase"/>
    <property type="match status" value="1"/>
</dbReference>
<organism evidence="2 3">
    <name type="scientific">Bacillus smithii 7_3_47FAA</name>
    <dbReference type="NCBI Taxonomy" id="665952"/>
    <lineage>
        <taxon>Bacteria</taxon>
        <taxon>Bacillati</taxon>
        <taxon>Bacillota</taxon>
        <taxon>Bacilli</taxon>
        <taxon>Bacillales</taxon>
        <taxon>Bacillaceae</taxon>
        <taxon>Bacillus</taxon>
    </lineage>
</organism>
<comment type="similarity">
    <text evidence="1">Belongs to the LamB/PxpA family.</text>
</comment>
<proteinExistence type="inferred from homology"/>
<keyword evidence="1" id="KW-0547">Nucleotide-binding</keyword>
<evidence type="ECO:0000256" key="1">
    <source>
        <dbReference type="HAMAP-Rule" id="MF_00691"/>
    </source>
</evidence>
<dbReference type="GO" id="GO:0005975">
    <property type="term" value="P:carbohydrate metabolic process"/>
    <property type="evidence" value="ECO:0007669"/>
    <property type="project" value="InterPro"/>
</dbReference>
<dbReference type="EC" id="3.5.2.9" evidence="1"/>
<dbReference type="HOGENOM" id="CLU_069535_0_0_9"/>
<keyword evidence="1" id="KW-0067">ATP-binding</keyword>
<dbReference type="InterPro" id="IPR011330">
    <property type="entry name" value="Glyco_hydro/deAcase_b/a-brl"/>
</dbReference>
<keyword evidence="3" id="KW-1185">Reference proteome</keyword>
<dbReference type="EMBL" id="ACWF01000084">
    <property type="protein sequence ID" value="EHL78287.1"/>
    <property type="molecule type" value="Genomic_DNA"/>
</dbReference>
<comment type="function">
    <text evidence="1">Catalyzes the cleavage of 5-oxoproline to form L-glutamate coupled to the hydrolysis of ATP to ADP and inorganic phosphate.</text>
</comment>
<dbReference type="SUPFAM" id="SSF88713">
    <property type="entry name" value="Glycoside hydrolase/deacetylase"/>
    <property type="match status" value="1"/>
</dbReference>
<protein>
    <recommendedName>
        <fullName evidence="1">5-oxoprolinase subunit A</fullName>
        <shortName evidence="1">5-OPase subunit A</shortName>
        <ecNumber evidence="1">3.5.2.9</ecNumber>
    </recommendedName>
    <alternativeName>
        <fullName evidence="1">5-oxoprolinase (ATP-hydrolyzing) subunit A</fullName>
    </alternativeName>
</protein>
<dbReference type="GO" id="GO:0005524">
    <property type="term" value="F:ATP binding"/>
    <property type="evidence" value="ECO:0007669"/>
    <property type="project" value="UniProtKB-UniRule"/>
</dbReference>
<keyword evidence="1" id="KW-0378">Hydrolase</keyword>